<keyword evidence="1" id="KW-0812">Transmembrane</keyword>
<name>A0A9P8KBJ2_AURME</name>
<evidence type="ECO:0000256" key="1">
    <source>
        <dbReference type="SAM" id="Phobius"/>
    </source>
</evidence>
<dbReference type="Proteomes" id="UP000767238">
    <property type="component" value="Unassembled WGS sequence"/>
</dbReference>
<dbReference type="EMBL" id="JAHFYH010000001">
    <property type="protein sequence ID" value="KAH0237979.1"/>
    <property type="molecule type" value="Genomic_DNA"/>
</dbReference>
<sequence>MDHIRSLGSNGSALTSDRVAILADKDGGMSTHMLRGKVTTPLFIHGGSSSWHGWDAAVILLIGQHYILFCIGFFFMLSVVGVACWGFARYTTATGRRLSKSQVPELEAINSKPFVQGH</sequence>
<feature type="transmembrane region" description="Helical" evidence="1">
    <location>
        <begin position="66"/>
        <end position="88"/>
    </location>
</feature>
<feature type="non-terminal residue" evidence="2">
    <location>
        <position position="118"/>
    </location>
</feature>
<accession>A0A9P8KBJ2</accession>
<reference evidence="2" key="2">
    <citation type="submission" date="2021-08" db="EMBL/GenBank/DDBJ databases">
        <authorList>
            <person name="Gostincar C."/>
            <person name="Sun X."/>
            <person name="Song Z."/>
            <person name="Gunde-Cimerman N."/>
        </authorList>
    </citation>
    <scope>NUCLEOTIDE SEQUENCE</scope>
    <source>
        <strain evidence="2">EXF-8016</strain>
    </source>
</reference>
<keyword evidence="1" id="KW-0472">Membrane</keyword>
<protein>
    <submittedName>
        <fullName evidence="2">Uncharacterized protein</fullName>
    </submittedName>
</protein>
<comment type="caution">
    <text evidence="2">The sequence shown here is derived from an EMBL/GenBank/DDBJ whole genome shotgun (WGS) entry which is preliminary data.</text>
</comment>
<proteinExistence type="predicted"/>
<keyword evidence="1" id="KW-1133">Transmembrane helix</keyword>
<evidence type="ECO:0000313" key="2">
    <source>
        <dbReference type="EMBL" id="KAH0237979.1"/>
    </source>
</evidence>
<gene>
    <name evidence="2" type="ORF">KCV03_g5</name>
</gene>
<reference evidence="2" key="1">
    <citation type="journal article" date="2021" name="J Fungi (Basel)">
        <title>Virulence traits and population genomics of the black yeast Aureobasidium melanogenum.</title>
        <authorList>
            <person name="Cernosa A."/>
            <person name="Sun X."/>
            <person name="Gostincar C."/>
            <person name="Fang C."/>
            <person name="Gunde-Cimerman N."/>
            <person name="Song Z."/>
        </authorList>
    </citation>
    <scope>NUCLEOTIDE SEQUENCE</scope>
    <source>
        <strain evidence="2">EXF-8016</strain>
    </source>
</reference>
<evidence type="ECO:0000313" key="3">
    <source>
        <dbReference type="Proteomes" id="UP000767238"/>
    </source>
</evidence>
<dbReference type="AlphaFoldDB" id="A0A9P8KBJ2"/>
<organism evidence="2 3">
    <name type="scientific">Aureobasidium melanogenum</name>
    <name type="common">Aureobasidium pullulans var. melanogenum</name>
    <dbReference type="NCBI Taxonomy" id="46634"/>
    <lineage>
        <taxon>Eukaryota</taxon>
        <taxon>Fungi</taxon>
        <taxon>Dikarya</taxon>
        <taxon>Ascomycota</taxon>
        <taxon>Pezizomycotina</taxon>
        <taxon>Dothideomycetes</taxon>
        <taxon>Dothideomycetidae</taxon>
        <taxon>Dothideales</taxon>
        <taxon>Saccotheciaceae</taxon>
        <taxon>Aureobasidium</taxon>
    </lineage>
</organism>